<evidence type="ECO:0000313" key="2">
    <source>
        <dbReference type="Proteomes" id="UP001500416"/>
    </source>
</evidence>
<organism evidence="1 2">
    <name type="scientific">Saccharothrix mutabilis subsp. mutabilis</name>
    <dbReference type="NCBI Taxonomy" id="66855"/>
    <lineage>
        <taxon>Bacteria</taxon>
        <taxon>Bacillati</taxon>
        <taxon>Actinomycetota</taxon>
        <taxon>Actinomycetes</taxon>
        <taxon>Pseudonocardiales</taxon>
        <taxon>Pseudonocardiaceae</taxon>
        <taxon>Saccharothrix</taxon>
    </lineage>
</organism>
<evidence type="ECO:0000313" key="1">
    <source>
        <dbReference type="EMBL" id="GAA0251281.1"/>
    </source>
</evidence>
<gene>
    <name evidence="1" type="ORF">GCM10010492_59510</name>
</gene>
<dbReference type="SUPFAM" id="SSF55781">
    <property type="entry name" value="GAF domain-like"/>
    <property type="match status" value="1"/>
</dbReference>
<dbReference type="EMBL" id="BAAABU010000019">
    <property type="protein sequence ID" value="GAA0251281.1"/>
    <property type="molecule type" value="Genomic_DNA"/>
</dbReference>
<protein>
    <submittedName>
        <fullName evidence="1">GAF domain-containing protein</fullName>
    </submittedName>
</protein>
<proteinExistence type="predicted"/>
<accession>A0ABP3E656</accession>
<comment type="caution">
    <text evidence="1">The sequence shown here is derived from an EMBL/GenBank/DDBJ whole genome shotgun (WGS) entry which is preliminary data.</text>
</comment>
<name>A0ABP3E656_9PSEU</name>
<keyword evidence="2" id="KW-1185">Reference proteome</keyword>
<dbReference type="Proteomes" id="UP001500416">
    <property type="component" value="Unassembled WGS sequence"/>
</dbReference>
<dbReference type="InterPro" id="IPR029016">
    <property type="entry name" value="GAF-like_dom_sf"/>
</dbReference>
<sequence length="257" mass="26624">MTEHGPRSADERRAWLWGRIRQVAVRAGTTVSVRHVCTVAAATLNAYSATFYETAADGDGGVPVAVTDPVADLLSEAEVTTGEGPAAEAVLGESPALVADLGTADSLARWPVFTPIALSHGVHAIWAFPVSLGAIVLGCLEVYHAEAVEVDLARLADGLLLTDALAVVLLSGLAAVPGADPFADAVQARWATVQQATGVVSAQLEVDLTTAFVRLRASAFCADRRLADLAADVVAGRVRFTPEPGAGRGPGPGTRWR</sequence>
<reference evidence="2" key="1">
    <citation type="journal article" date="2019" name="Int. J. Syst. Evol. Microbiol.">
        <title>The Global Catalogue of Microorganisms (GCM) 10K type strain sequencing project: providing services to taxonomists for standard genome sequencing and annotation.</title>
        <authorList>
            <consortium name="The Broad Institute Genomics Platform"/>
            <consortium name="The Broad Institute Genome Sequencing Center for Infectious Disease"/>
            <person name="Wu L."/>
            <person name="Ma J."/>
        </authorList>
    </citation>
    <scope>NUCLEOTIDE SEQUENCE [LARGE SCALE GENOMIC DNA]</scope>
    <source>
        <strain evidence="2">JCM 3380</strain>
    </source>
</reference>
<dbReference type="Gene3D" id="3.30.450.40">
    <property type="match status" value="1"/>
</dbReference>
<dbReference type="RefSeq" id="WP_343937255.1">
    <property type="nucleotide sequence ID" value="NZ_BAAABU010000019.1"/>
</dbReference>